<accession>A0A1X2IIZ2</accession>
<feature type="compositionally biased region" description="Low complexity" evidence="1">
    <location>
        <begin position="327"/>
        <end position="338"/>
    </location>
</feature>
<sequence length="684" mass="74657">MKLLLLLLGYYSNRTPFYLYQIPDSTILLFKLSDITTLFNVSDLARHPSLNQVPRGECYTINNFAGHQNIEEFKGQQDYFLSTQVLSRTAVALNRYRLAELCKLKPNDYITGLADSILKNVATFERAKDGKGFHLTDLPLSPAVSPVPSPKQHASFNITTTTASTAATTTTATTAASNNTITHRQGAVLSPRVQPVKFEPLSPPPLRLSQPKDDERFPNPMALGKVLWAKTTDGQSPATRPSADDDSSSINKRQRTERKVLPKPTHTVSSQQAQPIMMNTFTSGPGQTLLAKRQGKNSRHLTIFAPSYADPLSVAIRSAPLNSNFPQGQQQKTQKHGTSGNTTQHQHQHHQQQHISTTLPSTSLHQSIQTSTRQPPKTANLLRPRHTLAPLLSPRAAPVTSSHRHPEPKTTGGAIGKQEFAIPPIVPSQQQPPHTAHPHHSSGNGPHHQHGFTSSSLGRPTSLSSSSHQGYSKSTRLDQSSATNSNNNTTASTAAPSTTTLPVPGSSSTAPMPPQTPTTYSFAALQRQQFLQPFDHLFDTIETTRALKTTLDDQIRRSSTLLQTLQASSTTVEGLVRGHVKEMQNDMASKVDQVLDSMIKRIGQLESKLDLTDGSSSSSSTTTTSRTTTIDHHQRSVTPTAAAPPLKSPTAIVKSQNDVGPDGYQSMLNTLRERLDRLENQLDK</sequence>
<feature type="compositionally biased region" description="Polar residues" evidence="1">
    <location>
        <begin position="355"/>
        <end position="377"/>
    </location>
</feature>
<evidence type="ECO:0000313" key="2">
    <source>
        <dbReference type="EMBL" id="ORZ17375.1"/>
    </source>
</evidence>
<feature type="compositionally biased region" description="Low complexity" evidence="1">
    <location>
        <begin position="480"/>
        <end position="500"/>
    </location>
</feature>
<dbReference type="AlphaFoldDB" id="A0A1X2IIZ2"/>
<feature type="compositionally biased region" description="Polar residues" evidence="1">
    <location>
        <begin position="468"/>
        <end position="479"/>
    </location>
</feature>
<feature type="compositionally biased region" description="Low complexity" evidence="1">
    <location>
        <begin position="615"/>
        <end position="628"/>
    </location>
</feature>
<reference evidence="2 3" key="1">
    <citation type="submission" date="2016-07" db="EMBL/GenBank/DDBJ databases">
        <title>Pervasive Adenine N6-methylation of Active Genes in Fungi.</title>
        <authorList>
            <consortium name="DOE Joint Genome Institute"/>
            <person name="Mondo S.J."/>
            <person name="Dannebaum R.O."/>
            <person name="Kuo R.C."/>
            <person name="Labutti K."/>
            <person name="Haridas S."/>
            <person name="Kuo A."/>
            <person name="Salamov A."/>
            <person name="Ahrendt S.R."/>
            <person name="Lipzen A."/>
            <person name="Sullivan W."/>
            <person name="Andreopoulos W.B."/>
            <person name="Clum A."/>
            <person name="Lindquist E."/>
            <person name="Daum C."/>
            <person name="Ramamoorthy G.K."/>
            <person name="Gryganskyi A."/>
            <person name="Culley D."/>
            <person name="Magnuson J.K."/>
            <person name="James T.Y."/>
            <person name="O'Malley M.A."/>
            <person name="Stajich J.E."/>
            <person name="Spatafora J.W."/>
            <person name="Visel A."/>
            <person name="Grigoriev I.V."/>
        </authorList>
    </citation>
    <scope>NUCLEOTIDE SEQUENCE [LARGE SCALE GENOMIC DNA]</scope>
    <source>
        <strain evidence="2 3">NRRL 1336</strain>
    </source>
</reference>
<dbReference type="OrthoDB" id="2138242at2759"/>
<feature type="region of interest" description="Disordered" evidence="1">
    <location>
        <begin position="186"/>
        <end position="294"/>
    </location>
</feature>
<dbReference type="Proteomes" id="UP000193560">
    <property type="component" value="Unassembled WGS sequence"/>
</dbReference>
<proteinExistence type="predicted"/>
<dbReference type="EMBL" id="MCGE01000010">
    <property type="protein sequence ID" value="ORZ17375.1"/>
    <property type="molecule type" value="Genomic_DNA"/>
</dbReference>
<feature type="compositionally biased region" description="Low complexity" evidence="1">
    <location>
        <begin position="441"/>
        <end position="467"/>
    </location>
</feature>
<name>A0A1X2IIZ2_9FUNG</name>
<organism evidence="2 3">
    <name type="scientific">Absidia repens</name>
    <dbReference type="NCBI Taxonomy" id="90262"/>
    <lineage>
        <taxon>Eukaryota</taxon>
        <taxon>Fungi</taxon>
        <taxon>Fungi incertae sedis</taxon>
        <taxon>Mucoromycota</taxon>
        <taxon>Mucoromycotina</taxon>
        <taxon>Mucoromycetes</taxon>
        <taxon>Mucorales</taxon>
        <taxon>Cunninghamellaceae</taxon>
        <taxon>Absidia</taxon>
    </lineage>
</organism>
<feature type="compositionally biased region" description="Polar residues" evidence="1">
    <location>
        <begin position="266"/>
        <end position="286"/>
    </location>
</feature>
<keyword evidence="3" id="KW-1185">Reference proteome</keyword>
<gene>
    <name evidence="2" type="ORF">BCR42DRAFT_351648</name>
</gene>
<evidence type="ECO:0000256" key="1">
    <source>
        <dbReference type="SAM" id="MobiDB-lite"/>
    </source>
</evidence>
<feature type="region of interest" description="Disordered" evidence="1">
    <location>
        <begin position="610"/>
        <end position="665"/>
    </location>
</feature>
<evidence type="ECO:0000313" key="3">
    <source>
        <dbReference type="Proteomes" id="UP000193560"/>
    </source>
</evidence>
<feature type="region of interest" description="Disordered" evidence="1">
    <location>
        <begin position="395"/>
        <end position="518"/>
    </location>
</feature>
<protein>
    <submittedName>
        <fullName evidence="2">Uncharacterized protein</fullName>
    </submittedName>
</protein>
<feature type="region of interest" description="Disordered" evidence="1">
    <location>
        <begin position="321"/>
        <end position="382"/>
    </location>
</feature>
<comment type="caution">
    <text evidence="2">The sequence shown here is derived from an EMBL/GenBank/DDBJ whole genome shotgun (WGS) entry which is preliminary data.</text>
</comment>